<dbReference type="Gene3D" id="3.40.50.2300">
    <property type="match status" value="1"/>
</dbReference>
<feature type="domain" description="Response regulatory" evidence="2">
    <location>
        <begin position="4"/>
        <end position="136"/>
    </location>
</feature>
<dbReference type="InterPro" id="IPR001789">
    <property type="entry name" value="Sig_transdc_resp-reg_receiver"/>
</dbReference>
<keyword evidence="4" id="KW-1185">Reference proteome</keyword>
<sequence length="222" mass="25095">MFKKVLIAEDYPSASISVRKILEEDLKIKLSDTDYVYDCDTALGRIKKALRDGEPYELLITDLSFDEEANHTPTIDNGRDLISAAKASQSDIKVLVFSVENKASIAKELVSNFGINAYVPKGRRDMQDLKDAIADIYKGRTFLSKNLRQEERTYDFTELDKAIIQLLAAGKKQKEIPDCLKKMSIKDVGLSSVEKRLHQMRAALDCSNNPQLIAYCKERNII</sequence>
<dbReference type="Proteomes" id="UP001336835">
    <property type="component" value="Unassembled WGS sequence"/>
</dbReference>
<name>A0ABU7IA43_9SPHI</name>
<feature type="modified residue" description="4-aspartylphosphate" evidence="1">
    <location>
        <position position="62"/>
    </location>
</feature>
<evidence type="ECO:0000256" key="1">
    <source>
        <dbReference type="PROSITE-ProRule" id="PRU00169"/>
    </source>
</evidence>
<evidence type="ECO:0000259" key="2">
    <source>
        <dbReference type="PROSITE" id="PS50110"/>
    </source>
</evidence>
<dbReference type="EMBL" id="JAZDQT010000002">
    <property type="protein sequence ID" value="MEE1946348.1"/>
    <property type="molecule type" value="Genomic_DNA"/>
</dbReference>
<dbReference type="InterPro" id="IPR051015">
    <property type="entry name" value="EvgA-like"/>
</dbReference>
<gene>
    <name evidence="3" type="ORF">VRU48_14580</name>
</gene>
<evidence type="ECO:0000313" key="3">
    <source>
        <dbReference type="EMBL" id="MEE1946348.1"/>
    </source>
</evidence>
<organism evidence="3 4">
    <name type="scientific">Pedobacter albus</name>
    <dbReference type="NCBI Taxonomy" id="3113905"/>
    <lineage>
        <taxon>Bacteria</taxon>
        <taxon>Pseudomonadati</taxon>
        <taxon>Bacteroidota</taxon>
        <taxon>Sphingobacteriia</taxon>
        <taxon>Sphingobacteriales</taxon>
        <taxon>Sphingobacteriaceae</taxon>
        <taxon>Pedobacter</taxon>
    </lineage>
</organism>
<accession>A0ABU7IA43</accession>
<protein>
    <submittedName>
        <fullName evidence="3">Response regulator</fullName>
    </submittedName>
</protein>
<dbReference type="InterPro" id="IPR011006">
    <property type="entry name" value="CheY-like_superfamily"/>
</dbReference>
<dbReference type="RefSeq" id="WP_330108649.1">
    <property type="nucleotide sequence ID" value="NZ_JAZDQT010000002.1"/>
</dbReference>
<proteinExistence type="predicted"/>
<dbReference type="PANTHER" id="PTHR45566:SF1">
    <property type="entry name" value="HTH-TYPE TRANSCRIPTIONAL REGULATOR YHJB-RELATED"/>
    <property type="match status" value="1"/>
</dbReference>
<comment type="caution">
    <text evidence="3">The sequence shown here is derived from an EMBL/GenBank/DDBJ whole genome shotgun (WGS) entry which is preliminary data.</text>
</comment>
<dbReference type="PROSITE" id="PS50110">
    <property type="entry name" value="RESPONSE_REGULATORY"/>
    <property type="match status" value="1"/>
</dbReference>
<dbReference type="SUPFAM" id="SSF52172">
    <property type="entry name" value="CheY-like"/>
    <property type="match status" value="1"/>
</dbReference>
<reference evidence="3 4" key="1">
    <citation type="submission" date="2024-01" db="EMBL/GenBank/DDBJ databases">
        <title>Pedobacter sp. nov., isolated from fresh soil.</title>
        <authorList>
            <person name="Le N.T.T."/>
        </authorList>
    </citation>
    <scope>NUCLEOTIDE SEQUENCE [LARGE SCALE GENOMIC DNA]</scope>
    <source>
        <strain evidence="3 4">KR3-3</strain>
    </source>
</reference>
<keyword evidence="1" id="KW-0597">Phosphoprotein</keyword>
<dbReference type="PANTHER" id="PTHR45566">
    <property type="entry name" value="HTH-TYPE TRANSCRIPTIONAL REGULATOR YHJB-RELATED"/>
    <property type="match status" value="1"/>
</dbReference>
<evidence type="ECO:0000313" key="4">
    <source>
        <dbReference type="Proteomes" id="UP001336835"/>
    </source>
</evidence>